<proteinExistence type="inferred from homology"/>
<comment type="caution">
    <text evidence="4">The sequence shown here is derived from an EMBL/GenBank/DDBJ whole genome shotgun (WGS) entry which is preliminary data.</text>
</comment>
<dbReference type="GO" id="GO:0140625">
    <property type="term" value="F:opioid growth factor receptor activity"/>
    <property type="evidence" value="ECO:0007669"/>
    <property type="project" value="InterPro"/>
</dbReference>
<feature type="domain" description="Opioid growth factor receptor (OGFr) conserved" evidence="3">
    <location>
        <begin position="103"/>
        <end position="175"/>
    </location>
</feature>
<evidence type="ECO:0000313" key="5">
    <source>
        <dbReference type="Proteomes" id="UP001140560"/>
    </source>
</evidence>
<dbReference type="OrthoDB" id="9030204at2759"/>
<evidence type="ECO:0000259" key="3">
    <source>
        <dbReference type="Pfam" id="PF04664"/>
    </source>
</evidence>
<reference evidence="4" key="1">
    <citation type="submission" date="2022-10" db="EMBL/GenBank/DDBJ databases">
        <title>Tapping the CABI collections for fungal endophytes: first genome assemblies for Collariella, Neodidymelliopsis, Ascochyta clinopodiicola, Didymella pomorum, Didymosphaeria variabile, Neocosmospora piperis and Neocucurbitaria cava.</title>
        <authorList>
            <person name="Hill R."/>
        </authorList>
    </citation>
    <scope>NUCLEOTIDE SEQUENCE</scope>
    <source>
        <strain evidence="4">IMI 356814</strain>
    </source>
</reference>
<accession>A0A9W8YC14</accession>
<feature type="compositionally biased region" description="Basic and acidic residues" evidence="2">
    <location>
        <begin position="1"/>
        <end position="14"/>
    </location>
</feature>
<evidence type="ECO:0000256" key="2">
    <source>
        <dbReference type="SAM" id="MobiDB-lite"/>
    </source>
</evidence>
<gene>
    <name evidence="4" type="ORF">N0V83_003596</name>
</gene>
<dbReference type="InterPro" id="IPR006757">
    <property type="entry name" value="OGF_rcpt"/>
</dbReference>
<feature type="compositionally biased region" description="Low complexity" evidence="2">
    <location>
        <begin position="29"/>
        <end position="41"/>
    </location>
</feature>
<dbReference type="GO" id="GO:0016020">
    <property type="term" value="C:membrane"/>
    <property type="evidence" value="ECO:0007669"/>
    <property type="project" value="InterPro"/>
</dbReference>
<feature type="compositionally biased region" description="Polar residues" evidence="2">
    <location>
        <begin position="213"/>
        <end position="237"/>
    </location>
</feature>
<feature type="compositionally biased region" description="Low complexity" evidence="2">
    <location>
        <begin position="241"/>
        <end position="254"/>
    </location>
</feature>
<comment type="similarity">
    <text evidence="1">Belongs to the opioid growth factor receptor family.</text>
</comment>
<keyword evidence="5" id="KW-1185">Reference proteome</keyword>
<dbReference type="AlphaFoldDB" id="A0A9W8YC14"/>
<dbReference type="EMBL" id="JAPEUY010000005">
    <property type="protein sequence ID" value="KAJ4373302.1"/>
    <property type="molecule type" value="Genomic_DNA"/>
</dbReference>
<feature type="region of interest" description="Disordered" evidence="2">
    <location>
        <begin position="1"/>
        <end position="72"/>
    </location>
</feature>
<feature type="compositionally biased region" description="Polar residues" evidence="2">
    <location>
        <begin position="61"/>
        <end position="70"/>
    </location>
</feature>
<feature type="domain" description="Opioid growth factor receptor (OGFr) conserved" evidence="3">
    <location>
        <begin position="284"/>
        <end position="324"/>
    </location>
</feature>
<evidence type="ECO:0000256" key="1">
    <source>
        <dbReference type="ARBA" id="ARBA00010365"/>
    </source>
</evidence>
<dbReference type="Pfam" id="PF04664">
    <property type="entry name" value="OGFr_N"/>
    <property type="match status" value="2"/>
</dbReference>
<feature type="compositionally biased region" description="Polar residues" evidence="2">
    <location>
        <begin position="42"/>
        <end position="51"/>
    </location>
</feature>
<dbReference type="PANTHER" id="PTHR14015">
    <property type="entry name" value="OPIOID GROWTH FACTOR RECEPTOR OGFR ZETA-TYPE OPIOID RECEPTOR"/>
    <property type="match status" value="1"/>
</dbReference>
<sequence length="394" mass="44464">MDRALDRQEQEKVRTARGNFFKILKRKNPAAQAAQPGTTTPSLTTRPYSESSSKRFKLPTMSPSKSSGPESQIPLIVRFYDPDTPPDQAKDARGRTLEEILSWSDSELERCHNYIQMLFPLPEGSPFNWEAPVITRKVMLEFRSRNELRDNLRRSFERMLGFYGFTVSNKSEEELADEVEESKKTGGAEGVDGPIAEEETRAEPLAQVGRATDQMSENEGHNSTRVPAASETQTPGTDSEAATIADTTTKTSDTPGHKADETTAETSTAPPNTSEAQDSPSAGCHVVRAPHWRKSFRNWAVRFDHNHLRITRILRCLRVLGLQTECEAFYTALKSVFDDPGIHINQRSMIYWQRAVRRPLYIAPDDDRCGWLKKWEEEQPEGKVVTKGMETDSD</sequence>
<feature type="region of interest" description="Disordered" evidence="2">
    <location>
        <begin position="172"/>
        <end position="283"/>
    </location>
</feature>
<organism evidence="4 5">
    <name type="scientific">Neocucurbitaria cava</name>
    <dbReference type="NCBI Taxonomy" id="798079"/>
    <lineage>
        <taxon>Eukaryota</taxon>
        <taxon>Fungi</taxon>
        <taxon>Dikarya</taxon>
        <taxon>Ascomycota</taxon>
        <taxon>Pezizomycotina</taxon>
        <taxon>Dothideomycetes</taxon>
        <taxon>Pleosporomycetidae</taxon>
        <taxon>Pleosporales</taxon>
        <taxon>Pleosporineae</taxon>
        <taxon>Cucurbitariaceae</taxon>
        <taxon>Neocucurbitaria</taxon>
    </lineage>
</organism>
<evidence type="ECO:0000313" key="4">
    <source>
        <dbReference type="EMBL" id="KAJ4373302.1"/>
    </source>
</evidence>
<dbReference type="InterPro" id="IPR039574">
    <property type="entry name" value="OGFr"/>
</dbReference>
<name>A0A9W8YC14_9PLEO</name>
<feature type="compositionally biased region" description="Polar residues" evidence="2">
    <location>
        <begin position="264"/>
        <end position="280"/>
    </location>
</feature>
<protein>
    <recommendedName>
        <fullName evidence="3">Opioid growth factor receptor (OGFr) conserved domain-containing protein</fullName>
    </recommendedName>
</protein>
<dbReference type="Proteomes" id="UP001140560">
    <property type="component" value="Unassembled WGS sequence"/>
</dbReference>
<dbReference type="PANTHER" id="PTHR14015:SF2">
    <property type="entry name" value="OPIOID GROWTH FACTOR RECEPTOR (OGFR) CONSERVED DOMAIN-CONTAINING PROTEIN"/>
    <property type="match status" value="1"/>
</dbReference>